<dbReference type="FunFam" id="1.50.10.10:FF:000037">
    <property type="entry name" value="alpha-1,2-Mannosidase"/>
    <property type="match status" value="1"/>
</dbReference>
<dbReference type="GO" id="GO:0004571">
    <property type="term" value="F:mannosyl-oligosaccharide 1,2-alpha-mannosidase activity"/>
    <property type="evidence" value="ECO:0007669"/>
    <property type="project" value="InterPro"/>
</dbReference>
<keyword evidence="2" id="KW-0106">Calcium</keyword>
<protein>
    <submittedName>
        <fullName evidence="4">Mannosyl-oligosaccharide 1 like protein</fullName>
    </submittedName>
</protein>
<evidence type="ECO:0000313" key="5">
    <source>
        <dbReference type="Proteomes" id="UP000689129"/>
    </source>
</evidence>
<keyword evidence="2" id="KW-0479">Metal-binding</keyword>
<organism evidence="4 5">
    <name type="scientific">Verticillium longisporum</name>
    <name type="common">Verticillium dahliae var. longisporum</name>
    <dbReference type="NCBI Taxonomy" id="100787"/>
    <lineage>
        <taxon>Eukaryota</taxon>
        <taxon>Fungi</taxon>
        <taxon>Dikarya</taxon>
        <taxon>Ascomycota</taxon>
        <taxon>Pezizomycotina</taxon>
        <taxon>Sordariomycetes</taxon>
        <taxon>Hypocreomycetidae</taxon>
        <taxon>Glomerellales</taxon>
        <taxon>Plectosphaerellaceae</taxon>
        <taxon>Verticillium</taxon>
    </lineage>
</organism>
<dbReference type="GO" id="GO:0005509">
    <property type="term" value="F:calcium ion binding"/>
    <property type="evidence" value="ECO:0007669"/>
    <property type="project" value="InterPro"/>
</dbReference>
<evidence type="ECO:0000256" key="3">
    <source>
        <dbReference type="PIRSR" id="PIRSR601382-3"/>
    </source>
</evidence>
<dbReference type="InterPro" id="IPR050749">
    <property type="entry name" value="Glycosyl_Hydrolase_47"/>
</dbReference>
<comment type="cofactor">
    <cofactor evidence="2">
        <name>Ca(2+)</name>
        <dbReference type="ChEBI" id="CHEBI:29108"/>
    </cofactor>
</comment>
<dbReference type="PANTHER" id="PTHR11742">
    <property type="entry name" value="MANNOSYL-OLIGOSACCHARIDE ALPHA-1,2-MANNOSIDASE-RELATED"/>
    <property type="match status" value="1"/>
</dbReference>
<proteinExistence type="predicted"/>
<accession>A0A8I2ZPJ3</accession>
<name>A0A8I2ZPJ3_VERLO</name>
<dbReference type="PANTHER" id="PTHR11742:SF89">
    <property type="entry name" value="ALPHA-1,2-MANNOSIDASE"/>
    <property type="match status" value="1"/>
</dbReference>
<dbReference type="EMBL" id="JAEMWZ010000110">
    <property type="protein sequence ID" value="KAG7136159.1"/>
    <property type="molecule type" value="Genomic_DNA"/>
</dbReference>
<gene>
    <name evidence="4" type="ORF">HYQ45_006249</name>
</gene>
<dbReference type="InterPro" id="IPR001382">
    <property type="entry name" value="Glyco_hydro_47"/>
</dbReference>
<feature type="binding site" evidence="2">
    <location>
        <position position="563"/>
    </location>
    <ligand>
        <name>Ca(2+)</name>
        <dbReference type="ChEBI" id="CHEBI:29108"/>
    </ligand>
</feature>
<evidence type="ECO:0000256" key="2">
    <source>
        <dbReference type="PIRSR" id="PIRSR601382-2"/>
    </source>
</evidence>
<feature type="active site" evidence="1">
    <location>
        <position position="311"/>
    </location>
</feature>
<sequence>MAVSYRSRRRSRRLMAIAAFLLLALTIFFILRSGSYVVRSSFDWSQHVHTHAVAPSSMHPLPVGQPKNLPRVQHDFARTSDIADEAHLAADALAEQVRKAFQKCWASYKKYAWQFDELVPVSAAGRNTFGGWAATLVDSLDTLWIMGLETEFDQAVAVVARLDWANTTETAANVFETTIRHLGGMLSAYDLSNDARLLFKAVELGDMLYASFDTPNRLPPFWLDFELAKHGRLIAGTSDPSASPCSLSLEFTRLSQLTGDTKYFDAIERVKLFLGRTQHSSRLPGMWPALINFREETVDVYNEFTLGALADSLYEYLPKMYALLGGLDASYEKMYRDAMDVVESYLLIRPMVPDGADILFVGTAFVDEPGKVRRNPETQHLTCFVGGMFALGGKLFGIPEHVSIGKRLARGCAWGYSAFPTGIMPEIFGVVPCKSLEGCQWDEAKWRDNLRDDHPAPGLPKGFTHARDPRYILRPEAIESVFLLYRMTGDAEWRRLGQQMFVAIEKATKTEFAYSAIADVMVNGNTQKLDSMESFWTAETLKYFYLLFSPEDLISLDDYVFNTEAHPFRRPGRPVESKPG</sequence>
<comment type="caution">
    <text evidence="4">The sequence shown here is derived from an EMBL/GenBank/DDBJ whole genome shotgun (WGS) entry which is preliminary data.</text>
</comment>
<keyword evidence="3" id="KW-1015">Disulfide bond</keyword>
<dbReference type="GO" id="GO:0005783">
    <property type="term" value="C:endoplasmic reticulum"/>
    <property type="evidence" value="ECO:0007669"/>
    <property type="project" value="TreeGrafter"/>
</dbReference>
<dbReference type="GO" id="GO:0016020">
    <property type="term" value="C:membrane"/>
    <property type="evidence" value="ECO:0007669"/>
    <property type="project" value="InterPro"/>
</dbReference>
<feature type="active site" description="Proton donor" evidence="1">
    <location>
        <position position="176"/>
    </location>
</feature>
<dbReference type="AlphaFoldDB" id="A0A8I2ZPJ3"/>
<dbReference type="Pfam" id="PF01532">
    <property type="entry name" value="Glyco_hydro_47"/>
    <property type="match status" value="1"/>
</dbReference>
<dbReference type="Proteomes" id="UP000689129">
    <property type="component" value="Unassembled WGS sequence"/>
</dbReference>
<feature type="active site" evidence="1">
    <location>
        <position position="476"/>
    </location>
</feature>
<dbReference type="OrthoDB" id="8118055at2759"/>
<feature type="disulfide bond" evidence="3">
    <location>
        <begin position="383"/>
        <end position="412"/>
    </location>
</feature>
<reference evidence="4" key="1">
    <citation type="journal article" date="2021" name="Mol. Plant Pathol.">
        <title>A 20-kb lineage-specific genomic region tames virulence in pathogenic amphidiploid Verticillium longisporum.</title>
        <authorList>
            <person name="Harting R."/>
            <person name="Starke J."/>
            <person name="Kusch H."/>
            <person name="Poggeler S."/>
            <person name="Maurus I."/>
            <person name="Schluter R."/>
            <person name="Landesfeind M."/>
            <person name="Bulla I."/>
            <person name="Nowrousian M."/>
            <person name="de Jonge R."/>
            <person name="Stahlhut G."/>
            <person name="Hoff K.J."/>
            <person name="Asshauer K.P."/>
            <person name="Thurmer A."/>
            <person name="Stanke M."/>
            <person name="Daniel R."/>
            <person name="Morgenstern B."/>
            <person name="Thomma B.P.H.J."/>
            <person name="Kronstad J.W."/>
            <person name="Braus-Stromeyer S.A."/>
            <person name="Braus G.H."/>
        </authorList>
    </citation>
    <scope>NUCLEOTIDE SEQUENCE</scope>
    <source>
        <strain evidence="4">Vl32</strain>
    </source>
</reference>
<feature type="active site" description="Proton donor" evidence="1">
    <location>
        <position position="426"/>
    </location>
</feature>
<evidence type="ECO:0000313" key="4">
    <source>
        <dbReference type="EMBL" id="KAG7136159.1"/>
    </source>
</evidence>
<evidence type="ECO:0000256" key="1">
    <source>
        <dbReference type="PIRSR" id="PIRSR601382-1"/>
    </source>
</evidence>